<evidence type="ECO:0000313" key="1">
    <source>
        <dbReference type="EMBL" id="GIG02533.1"/>
    </source>
</evidence>
<evidence type="ECO:0000313" key="2">
    <source>
        <dbReference type="Proteomes" id="UP000659904"/>
    </source>
</evidence>
<comment type="caution">
    <text evidence="1">The sequence shown here is derived from an EMBL/GenBank/DDBJ whole genome shotgun (WGS) entry which is preliminary data.</text>
</comment>
<sequence>MRGVSARLRCPQDVLTRVSAHGEASVTDGPPQLVMDPVTVRKVTGDLLRLLTTASESAFMWGFHRCVPLSCWREHRSMLAGDSCAV</sequence>
<accession>A0A8J3KM01</accession>
<dbReference type="AlphaFoldDB" id="A0A8J3KM01"/>
<gene>
    <name evidence="1" type="ORF">Cci01nite_76260</name>
</gene>
<reference evidence="1 2" key="1">
    <citation type="submission" date="2021-01" db="EMBL/GenBank/DDBJ databases">
        <title>Whole genome shotgun sequence of Catellatospora citrea NBRC 14495.</title>
        <authorList>
            <person name="Komaki H."/>
            <person name="Tamura T."/>
        </authorList>
    </citation>
    <scope>NUCLEOTIDE SEQUENCE [LARGE SCALE GENOMIC DNA]</scope>
    <source>
        <strain evidence="1 2">NBRC 14495</strain>
    </source>
</reference>
<keyword evidence="2" id="KW-1185">Reference proteome</keyword>
<dbReference type="Proteomes" id="UP000659904">
    <property type="component" value="Unassembled WGS sequence"/>
</dbReference>
<proteinExistence type="predicted"/>
<name>A0A8J3KM01_9ACTN</name>
<protein>
    <submittedName>
        <fullName evidence="1">Uncharacterized protein</fullName>
    </submittedName>
</protein>
<organism evidence="1 2">
    <name type="scientific">Catellatospora citrea</name>
    <dbReference type="NCBI Taxonomy" id="53366"/>
    <lineage>
        <taxon>Bacteria</taxon>
        <taxon>Bacillati</taxon>
        <taxon>Actinomycetota</taxon>
        <taxon>Actinomycetes</taxon>
        <taxon>Micromonosporales</taxon>
        <taxon>Micromonosporaceae</taxon>
        <taxon>Catellatospora</taxon>
    </lineage>
</organism>
<dbReference type="EMBL" id="BONH01000055">
    <property type="protein sequence ID" value="GIG02533.1"/>
    <property type="molecule type" value="Genomic_DNA"/>
</dbReference>